<proteinExistence type="predicted"/>
<keyword evidence="2" id="KW-1185">Reference proteome</keyword>
<dbReference type="Proteomes" id="UP000006462">
    <property type="component" value="Unassembled WGS sequence"/>
</dbReference>
<protein>
    <submittedName>
        <fullName evidence="1">Uncharacterized protein</fullName>
    </submittedName>
</protein>
<evidence type="ECO:0000313" key="1">
    <source>
        <dbReference type="EMBL" id="EFB91464.1"/>
    </source>
</evidence>
<evidence type="ECO:0000313" key="2">
    <source>
        <dbReference type="Proteomes" id="UP000006462"/>
    </source>
</evidence>
<gene>
    <name evidence="1" type="ORF">HMPREF7215_1550</name>
</gene>
<dbReference type="EMBL" id="ADFP01000039">
    <property type="protein sequence ID" value="EFB91464.1"/>
    <property type="molecule type" value="Genomic_DNA"/>
</dbReference>
<sequence length="40" mass="4305">MPVAVRGGECFPKNAKKPRKPLLGALRGSFFCALSFIAPE</sequence>
<reference evidence="1 2" key="1">
    <citation type="submission" date="2009-12" db="EMBL/GenBank/DDBJ databases">
        <authorList>
            <person name="Shrivastava S."/>
            <person name="Madupu R."/>
            <person name="Durkin A.S."/>
            <person name="Torralba M."/>
            <person name="Methe B."/>
            <person name="Sutton G.G."/>
            <person name="Strausberg R.L."/>
            <person name="Nelson K.E."/>
        </authorList>
    </citation>
    <scope>NUCLEOTIDE SEQUENCE [LARGE SCALE GENOMIC DNA]</scope>
    <source>
        <strain evidence="1 2">W5455</strain>
    </source>
</reference>
<organism evidence="1 2">
    <name type="scientific">Pyramidobacter piscolens W5455</name>
    <dbReference type="NCBI Taxonomy" id="352165"/>
    <lineage>
        <taxon>Bacteria</taxon>
        <taxon>Thermotogati</taxon>
        <taxon>Synergistota</taxon>
        <taxon>Synergistia</taxon>
        <taxon>Synergistales</taxon>
        <taxon>Dethiosulfovibrionaceae</taxon>
        <taxon>Pyramidobacter</taxon>
    </lineage>
</organism>
<name>A0ABM9ZX84_9BACT</name>
<accession>A0ABM9ZX84</accession>
<comment type="caution">
    <text evidence="1">The sequence shown here is derived from an EMBL/GenBank/DDBJ whole genome shotgun (WGS) entry which is preliminary data.</text>
</comment>